<sequence length="112" mass="12506">MSTIYLTDTCYDTTVSRLTAILNTGKPTDHHPERPVSPTLQFNLASALWCAKIEGGRVLDPAFTKRRQGMSLIVGLAEMDRDPHTGLYERDQIQWTLWDAGVFPARAMVEAA</sequence>
<comment type="caution">
    <text evidence="1">The sequence shown here is derived from an EMBL/GenBank/DDBJ whole genome shotgun (WGS) entry which is preliminary data.</text>
</comment>
<name>A0A1V8RNB6_9HYPH</name>
<reference evidence="1 2" key="1">
    <citation type="journal article" date="2016" name="Int. J. Syst. Evol. Microbiol.">
        <title>Pseudaminobacter manganicus sp. nov., isolated from sludge of a manganese mine.</title>
        <authorList>
            <person name="Li J."/>
            <person name="Huang J."/>
            <person name="Liao S."/>
            <person name="Wang G."/>
        </authorList>
    </citation>
    <scope>NUCLEOTIDE SEQUENCE [LARGE SCALE GENOMIC DNA]</scope>
    <source>
        <strain evidence="1 2">JH-7</strain>
    </source>
</reference>
<dbReference type="Proteomes" id="UP000191905">
    <property type="component" value="Unassembled WGS sequence"/>
</dbReference>
<keyword evidence="2" id="KW-1185">Reference proteome</keyword>
<evidence type="ECO:0000313" key="1">
    <source>
        <dbReference type="EMBL" id="OQM74705.1"/>
    </source>
</evidence>
<proteinExistence type="predicted"/>
<dbReference type="AlphaFoldDB" id="A0A1V8RNB6"/>
<dbReference type="EMBL" id="MDET01000023">
    <property type="protein sequence ID" value="OQM74705.1"/>
    <property type="molecule type" value="Genomic_DNA"/>
</dbReference>
<protein>
    <submittedName>
        <fullName evidence="1">Uncharacterized protein</fullName>
    </submittedName>
</protein>
<dbReference type="RefSeq" id="WP_139789182.1">
    <property type="nucleotide sequence ID" value="NZ_MDET01000023.1"/>
</dbReference>
<gene>
    <name evidence="1" type="ORF">BFN67_03450</name>
</gene>
<evidence type="ECO:0000313" key="2">
    <source>
        <dbReference type="Proteomes" id="UP000191905"/>
    </source>
</evidence>
<organism evidence="1 2">
    <name type="scientific">Manganibacter manganicus</name>
    <dbReference type="NCBI Taxonomy" id="1873176"/>
    <lineage>
        <taxon>Bacteria</taxon>
        <taxon>Pseudomonadati</taxon>
        <taxon>Pseudomonadota</taxon>
        <taxon>Alphaproteobacteria</taxon>
        <taxon>Hyphomicrobiales</taxon>
        <taxon>Phyllobacteriaceae</taxon>
        <taxon>Manganibacter</taxon>
    </lineage>
</organism>
<accession>A0A1V8RNB6</accession>